<accession>A0A1E5UJT2</accession>
<dbReference type="InterPro" id="IPR026960">
    <property type="entry name" value="RVT-Znf"/>
</dbReference>
<evidence type="ECO:0000259" key="1">
    <source>
        <dbReference type="Pfam" id="PF13966"/>
    </source>
</evidence>
<sequence length="53" mass="6241">LNLNTLDTHASSSENKNRKCLWQHIWKGDIPPKVRIFAWRLASQNLWIVMVPN</sequence>
<proteinExistence type="predicted"/>
<dbReference type="Proteomes" id="UP000095767">
    <property type="component" value="Unassembled WGS sequence"/>
</dbReference>
<name>A0A1E5UJT2_9POAL</name>
<dbReference type="OrthoDB" id="1938822at2759"/>
<keyword evidence="3" id="KW-1185">Reference proteome</keyword>
<feature type="domain" description="Reverse transcriptase zinc-binding" evidence="1">
    <location>
        <begin position="13"/>
        <end position="48"/>
    </location>
</feature>
<organism evidence="2 3">
    <name type="scientific">Dichanthelium oligosanthes</name>
    <dbReference type="NCBI Taxonomy" id="888268"/>
    <lineage>
        <taxon>Eukaryota</taxon>
        <taxon>Viridiplantae</taxon>
        <taxon>Streptophyta</taxon>
        <taxon>Embryophyta</taxon>
        <taxon>Tracheophyta</taxon>
        <taxon>Spermatophyta</taxon>
        <taxon>Magnoliopsida</taxon>
        <taxon>Liliopsida</taxon>
        <taxon>Poales</taxon>
        <taxon>Poaceae</taxon>
        <taxon>PACMAD clade</taxon>
        <taxon>Panicoideae</taxon>
        <taxon>Panicodae</taxon>
        <taxon>Paniceae</taxon>
        <taxon>Dichantheliinae</taxon>
        <taxon>Dichanthelium</taxon>
    </lineage>
</organism>
<dbReference type="Pfam" id="PF13966">
    <property type="entry name" value="zf-RVT"/>
    <property type="match status" value="1"/>
</dbReference>
<dbReference type="EMBL" id="LWDX02074542">
    <property type="protein sequence ID" value="OEL13133.1"/>
    <property type="molecule type" value="Genomic_DNA"/>
</dbReference>
<evidence type="ECO:0000313" key="3">
    <source>
        <dbReference type="Proteomes" id="UP000095767"/>
    </source>
</evidence>
<protein>
    <recommendedName>
        <fullName evidence="1">Reverse transcriptase zinc-binding domain-containing protein</fullName>
    </recommendedName>
</protein>
<gene>
    <name evidence="2" type="ORF">BAE44_0025848</name>
</gene>
<comment type="caution">
    <text evidence="2">The sequence shown here is derived from an EMBL/GenBank/DDBJ whole genome shotgun (WGS) entry which is preliminary data.</text>
</comment>
<reference evidence="2 3" key="1">
    <citation type="submission" date="2016-09" db="EMBL/GenBank/DDBJ databases">
        <title>The draft genome of Dichanthelium oligosanthes: A C3 panicoid grass species.</title>
        <authorList>
            <person name="Studer A.J."/>
            <person name="Schnable J.C."/>
            <person name="Brutnell T.P."/>
        </authorList>
    </citation>
    <scope>NUCLEOTIDE SEQUENCE [LARGE SCALE GENOMIC DNA]</scope>
    <source>
        <strain evidence="3">cv. Kellogg 1175</strain>
        <tissue evidence="2">Leaf</tissue>
    </source>
</reference>
<evidence type="ECO:0000313" key="2">
    <source>
        <dbReference type="EMBL" id="OEL13133.1"/>
    </source>
</evidence>
<dbReference type="AlphaFoldDB" id="A0A1E5UJT2"/>
<feature type="non-terminal residue" evidence="2">
    <location>
        <position position="1"/>
    </location>
</feature>